<name>A0A3N1FTC1_9ACTN</name>
<protein>
    <recommendedName>
        <fullName evidence="3">Flavodoxin domain-containing protein</fullName>
    </recommendedName>
</protein>
<comment type="caution">
    <text evidence="1">The sequence shown here is derived from an EMBL/GenBank/DDBJ whole genome shotgun (WGS) entry which is preliminary data.</text>
</comment>
<dbReference type="Proteomes" id="UP000271683">
    <property type="component" value="Unassembled WGS sequence"/>
</dbReference>
<dbReference type="EMBL" id="RJKL01000002">
    <property type="protein sequence ID" value="ROP21248.1"/>
    <property type="molecule type" value="Genomic_DNA"/>
</dbReference>
<evidence type="ECO:0000313" key="1">
    <source>
        <dbReference type="EMBL" id="ROP21248.1"/>
    </source>
</evidence>
<dbReference type="RefSeq" id="WP_244945702.1">
    <property type="nucleotide sequence ID" value="NZ_RJKL01000002.1"/>
</dbReference>
<proteinExistence type="predicted"/>
<reference evidence="1 2" key="1">
    <citation type="submission" date="2018-11" db="EMBL/GenBank/DDBJ databases">
        <title>Sequencing the genomes of 1000 actinobacteria strains.</title>
        <authorList>
            <person name="Klenk H.-P."/>
        </authorList>
    </citation>
    <scope>NUCLEOTIDE SEQUENCE [LARGE SCALE GENOMIC DNA]</scope>
    <source>
        <strain evidence="1 2">DSM 43634</strain>
    </source>
</reference>
<dbReference type="Pfam" id="PF20373">
    <property type="entry name" value="DUF6668"/>
    <property type="match status" value="1"/>
</dbReference>
<sequence length="157" mass="16636">MPQQVLESGLPPLWWVGCHGGAGVTTLATMTNLGAEMGAAWPQVPPDWRIQPVVLVARGSASGLRAATGAAEQWRARAVANVRVLGLVVVAASPKRPPKVVTERLQLLGGWLPTILRVGWVDALLAADNPLDVGVPPDVEAVRHRFQKILNDEVGAP</sequence>
<evidence type="ECO:0008006" key="3">
    <source>
        <dbReference type="Google" id="ProtNLM"/>
    </source>
</evidence>
<dbReference type="AlphaFoldDB" id="A0A3N1FTC1"/>
<dbReference type="InterPro" id="IPR046609">
    <property type="entry name" value="DUF6668"/>
</dbReference>
<gene>
    <name evidence="1" type="ORF">EDD30_7644</name>
</gene>
<accession>A0A3N1FTC1</accession>
<evidence type="ECO:0000313" key="2">
    <source>
        <dbReference type="Proteomes" id="UP000271683"/>
    </source>
</evidence>
<organism evidence="1 2">
    <name type="scientific">Couchioplanes caeruleus</name>
    <dbReference type="NCBI Taxonomy" id="56438"/>
    <lineage>
        <taxon>Bacteria</taxon>
        <taxon>Bacillati</taxon>
        <taxon>Actinomycetota</taxon>
        <taxon>Actinomycetes</taxon>
        <taxon>Micromonosporales</taxon>
        <taxon>Micromonosporaceae</taxon>
        <taxon>Couchioplanes</taxon>
    </lineage>
</organism>